<dbReference type="Proteomes" id="UP000007797">
    <property type="component" value="Unassembled WGS sequence"/>
</dbReference>
<evidence type="ECO:0000259" key="2">
    <source>
        <dbReference type="Pfam" id="PF05347"/>
    </source>
</evidence>
<gene>
    <name evidence="3" type="ORF">DFA_00346</name>
</gene>
<keyword evidence="4" id="KW-1185">Reference proteome</keyword>
<dbReference type="OMA" id="VMIQAKH"/>
<dbReference type="Pfam" id="PF05347">
    <property type="entry name" value="Complex1_LYR"/>
    <property type="match status" value="1"/>
</dbReference>
<evidence type="ECO:0000313" key="4">
    <source>
        <dbReference type="Proteomes" id="UP000007797"/>
    </source>
</evidence>
<accession>F4PRD3</accession>
<reference evidence="4" key="1">
    <citation type="journal article" date="2011" name="Genome Res.">
        <title>Phylogeny-wide analysis of social amoeba genomes highlights ancient origins for complex intercellular communication.</title>
        <authorList>
            <person name="Heidel A.J."/>
            <person name="Lawal H.M."/>
            <person name="Felder M."/>
            <person name="Schilde C."/>
            <person name="Helps N.R."/>
            <person name="Tunggal B."/>
            <person name="Rivero F."/>
            <person name="John U."/>
            <person name="Schleicher M."/>
            <person name="Eichinger L."/>
            <person name="Platzer M."/>
            <person name="Noegel A.A."/>
            <person name="Schaap P."/>
            <person name="Gloeckner G."/>
        </authorList>
    </citation>
    <scope>NUCLEOTIDE SEQUENCE [LARGE SCALE GENOMIC DNA]</scope>
    <source>
        <strain evidence="4">SH3</strain>
    </source>
</reference>
<dbReference type="OrthoDB" id="275715at2759"/>
<name>F4PRD3_CACFS</name>
<sequence length="143" mass="16769">MESIYSGIKHKTKIIKLFRSILRERLKLPTENRRQFVLHKARTEFREGSKVSDPKEIRSLLIIGNTHLDTVMIQAKHLCSILEYEPTPIEIQMMEKSGTTPKPLSADEQKTLKINQEYVEMAKKEQKLRDAKEKDDMCEDNIR</sequence>
<dbReference type="GeneID" id="14873009"/>
<dbReference type="RefSeq" id="XP_004358335.1">
    <property type="nucleotide sequence ID" value="XM_004358278.1"/>
</dbReference>
<dbReference type="AlphaFoldDB" id="F4PRD3"/>
<evidence type="ECO:0000256" key="1">
    <source>
        <dbReference type="SAM" id="MobiDB-lite"/>
    </source>
</evidence>
<proteinExistence type="predicted"/>
<protein>
    <recommendedName>
        <fullName evidence="2">Complex 1 LYR protein domain-containing protein</fullName>
    </recommendedName>
</protein>
<evidence type="ECO:0000313" key="3">
    <source>
        <dbReference type="EMBL" id="EGG20485.1"/>
    </source>
</evidence>
<dbReference type="InterPro" id="IPR008011">
    <property type="entry name" value="Complex1_LYR_dom"/>
</dbReference>
<feature type="domain" description="Complex 1 LYR protein" evidence="2">
    <location>
        <begin position="14"/>
        <end position="69"/>
    </location>
</feature>
<organism evidence="3 4">
    <name type="scientific">Cavenderia fasciculata</name>
    <name type="common">Slime mold</name>
    <name type="synonym">Dictyostelium fasciculatum</name>
    <dbReference type="NCBI Taxonomy" id="261658"/>
    <lineage>
        <taxon>Eukaryota</taxon>
        <taxon>Amoebozoa</taxon>
        <taxon>Evosea</taxon>
        <taxon>Eumycetozoa</taxon>
        <taxon>Dictyostelia</taxon>
        <taxon>Acytosteliales</taxon>
        <taxon>Cavenderiaceae</taxon>
        <taxon>Cavenderia</taxon>
    </lineage>
</organism>
<dbReference type="KEGG" id="dfa:DFA_00346"/>
<dbReference type="EMBL" id="GL883010">
    <property type="protein sequence ID" value="EGG20485.1"/>
    <property type="molecule type" value="Genomic_DNA"/>
</dbReference>
<feature type="region of interest" description="Disordered" evidence="1">
    <location>
        <begin position="124"/>
        <end position="143"/>
    </location>
</feature>
<dbReference type="CDD" id="cd20251">
    <property type="entry name" value="Complex1_LYR_SF"/>
    <property type="match status" value="1"/>
</dbReference>